<feature type="domain" description="PCAF N-terminal" evidence="1">
    <location>
        <begin position="278"/>
        <end position="383"/>
    </location>
</feature>
<sequence length="730" mass="87334">MDMLKHIVVKDDIDDTGAGSGNGGGGSGTLSNYNPIDFNQLFRFDLFRNELPSESRSLCPKNLFEDENEFWTSEIRYMMMIRLHAFHYQAVKHEDFQKLFIIDIIDMIKNHLPCSSVEPKCECVSFKMPEQIEETINAMLTNFANQAIEENTPVQKVWSMVYDHLSGYNCTECNHDIGMFDLIVNSSNDNFVFWYITNKGTHSMKRKWYSICQCLETILFTKDIMIIGEMVDQYPQPVTKLVLKDVHQHLLSLYHSKHFINIVGRDHQQFQYSFGHNYRRPPFEHPSIEYFLYSWKYDTDYYSAHEAEKIKSIKDFIEFMNDKFELPFGTINISLIPNYRLYCTFYHLWLIYCKIPRECSTLKRYSMSRIFGLNMLQFVNDTLINDFKRYLDGLRDFRKYRRLTRFIRHLVPFMTNIFYSNTVENINEHYLDLNRGIVYNSPIYQDEYEHYYLAPRQIRMVLYDRLVGRDRNRFIPFYIQNFALHANHLPMDNEYDYVKLLQLERLQWVSKQTTYDRIKYGFHDVYLPDYSEHFQLEEERNFNYILSISFDGSRKMVEPHQFLTDKYIIDEICLYQYRRDGDLDPAELVYIAGYENKRKENVFGVKQEKNNQNDEAITVIPVEDVKQVHCIISLDAFKRICELSLEQKENLMKRTRLMIMPLLHPINASLMRLSYCRYAMFLITCCNTDMWIIDKEKVCANNELFLYEIPTEITNEERIKQRHSVAEKVS</sequence>
<dbReference type="InterPro" id="IPR009464">
    <property type="entry name" value="PCAF_N"/>
</dbReference>
<comment type="caution">
    <text evidence="2">The sequence shown here is derived from an EMBL/GenBank/DDBJ whole genome shotgun (WGS) entry which is preliminary data.</text>
</comment>
<proteinExistence type="predicted"/>
<name>A0A9Q0LYH0_BLOTA</name>
<dbReference type="GO" id="GO:0004402">
    <property type="term" value="F:histone acetyltransferase activity"/>
    <property type="evidence" value="ECO:0007669"/>
    <property type="project" value="InterPro"/>
</dbReference>
<accession>A0A9Q0LYH0</accession>
<dbReference type="GO" id="GO:0006355">
    <property type="term" value="P:regulation of DNA-templated transcription"/>
    <property type="evidence" value="ECO:0007669"/>
    <property type="project" value="InterPro"/>
</dbReference>
<gene>
    <name evidence="2" type="ORF">RDWZM_010289</name>
</gene>
<dbReference type="GO" id="GO:0005634">
    <property type="term" value="C:nucleus"/>
    <property type="evidence" value="ECO:0007669"/>
    <property type="project" value="InterPro"/>
</dbReference>
<evidence type="ECO:0000313" key="3">
    <source>
        <dbReference type="Proteomes" id="UP001142055"/>
    </source>
</evidence>
<dbReference type="EMBL" id="JAPWDV010000004">
    <property type="protein sequence ID" value="KAJ6215789.1"/>
    <property type="molecule type" value="Genomic_DNA"/>
</dbReference>
<dbReference type="AlphaFoldDB" id="A0A9Q0LYH0"/>
<reference evidence="2" key="1">
    <citation type="submission" date="2022-12" db="EMBL/GenBank/DDBJ databases">
        <title>Genome assemblies of Blomia tropicalis.</title>
        <authorList>
            <person name="Cui Y."/>
        </authorList>
    </citation>
    <scope>NUCLEOTIDE SEQUENCE</scope>
    <source>
        <tissue evidence="2">Adult mites</tissue>
    </source>
</reference>
<keyword evidence="3" id="KW-1185">Reference proteome</keyword>
<organism evidence="2 3">
    <name type="scientific">Blomia tropicalis</name>
    <name type="common">Mite</name>
    <dbReference type="NCBI Taxonomy" id="40697"/>
    <lineage>
        <taxon>Eukaryota</taxon>
        <taxon>Metazoa</taxon>
        <taxon>Ecdysozoa</taxon>
        <taxon>Arthropoda</taxon>
        <taxon>Chelicerata</taxon>
        <taxon>Arachnida</taxon>
        <taxon>Acari</taxon>
        <taxon>Acariformes</taxon>
        <taxon>Sarcoptiformes</taxon>
        <taxon>Astigmata</taxon>
        <taxon>Glycyphagoidea</taxon>
        <taxon>Echimyopodidae</taxon>
        <taxon>Blomia</taxon>
    </lineage>
</organism>
<evidence type="ECO:0000259" key="1">
    <source>
        <dbReference type="Pfam" id="PF06466"/>
    </source>
</evidence>
<protein>
    <recommendedName>
        <fullName evidence="1">PCAF N-terminal domain-containing protein</fullName>
    </recommendedName>
</protein>
<evidence type="ECO:0000313" key="2">
    <source>
        <dbReference type="EMBL" id="KAJ6215789.1"/>
    </source>
</evidence>
<dbReference type="Proteomes" id="UP001142055">
    <property type="component" value="Chromosome 4"/>
</dbReference>
<dbReference type="Pfam" id="PF06466">
    <property type="entry name" value="PCAF_N"/>
    <property type="match status" value="1"/>
</dbReference>